<comment type="caution">
    <text evidence="4">The sequence shown here is derived from an EMBL/GenBank/DDBJ whole genome shotgun (WGS) entry which is preliminary data.</text>
</comment>
<dbReference type="Gene3D" id="1.20.58.1700">
    <property type="match status" value="1"/>
</dbReference>
<feature type="domain" description="Isochorismatase-like" evidence="2">
    <location>
        <begin position="36"/>
        <end position="226"/>
    </location>
</feature>
<dbReference type="GO" id="GO:0016787">
    <property type="term" value="F:hydrolase activity"/>
    <property type="evidence" value="ECO:0007669"/>
    <property type="project" value="UniProtKB-KW"/>
</dbReference>
<dbReference type="Pfam" id="PF00857">
    <property type="entry name" value="Isochorismatase"/>
    <property type="match status" value="1"/>
</dbReference>
<evidence type="ECO:0000313" key="5">
    <source>
        <dbReference type="EMBL" id="KFX50315.1"/>
    </source>
</evidence>
<reference evidence="4" key="1">
    <citation type="journal article" date="2014" name="PLoS Genet.">
        <title>Signature Gene Expression Reveals Novel Clues to the Molecular Mechanisms of Dimorphic Transition in Penicillium marneffei.</title>
        <authorList>
            <person name="Yang E."/>
            <person name="Wang G."/>
            <person name="Cai J."/>
            <person name="Woo P.C."/>
            <person name="Lau S.K."/>
            <person name="Yuen K.-Y."/>
            <person name="Chow W.-N."/>
            <person name="Lin X."/>
        </authorList>
    </citation>
    <scope>NUCLEOTIDE SEQUENCE [LARGE SCALE GENOMIC DNA]</scope>
    <source>
        <strain evidence="4">PM1</strain>
    </source>
</reference>
<organism evidence="4">
    <name type="scientific">Talaromyces marneffei PM1</name>
    <dbReference type="NCBI Taxonomy" id="1077442"/>
    <lineage>
        <taxon>Eukaryota</taxon>
        <taxon>Fungi</taxon>
        <taxon>Dikarya</taxon>
        <taxon>Ascomycota</taxon>
        <taxon>Pezizomycotina</taxon>
        <taxon>Eurotiomycetes</taxon>
        <taxon>Eurotiomycetidae</taxon>
        <taxon>Eurotiales</taxon>
        <taxon>Trichocomaceae</taxon>
        <taxon>Talaromyces</taxon>
        <taxon>Talaromyces sect. Talaromyces</taxon>
    </lineage>
</organism>
<dbReference type="HOGENOM" id="CLU_006059_0_0_1"/>
<evidence type="ECO:0000259" key="3">
    <source>
        <dbReference type="Pfam" id="PF01425"/>
    </source>
</evidence>
<keyword evidence="4" id="KW-0378">Hydrolase</keyword>
<evidence type="ECO:0000259" key="2">
    <source>
        <dbReference type="Pfam" id="PF00857"/>
    </source>
</evidence>
<evidence type="ECO:0000256" key="1">
    <source>
        <dbReference type="ARBA" id="ARBA00006336"/>
    </source>
</evidence>
<dbReference type="Pfam" id="PF01425">
    <property type="entry name" value="Amidase"/>
    <property type="match status" value="1"/>
</dbReference>
<dbReference type="PANTHER" id="PTHR11895">
    <property type="entry name" value="TRANSAMIDASE"/>
    <property type="match status" value="1"/>
</dbReference>
<dbReference type="InterPro" id="IPR000120">
    <property type="entry name" value="Amidase"/>
</dbReference>
<evidence type="ECO:0000313" key="4">
    <source>
        <dbReference type="EMBL" id="KFX47250.1"/>
    </source>
</evidence>
<dbReference type="SUPFAM" id="SSF56112">
    <property type="entry name" value="Protein kinase-like (PK-like)"/>
    <property type="match status" value="1"/>
</dbReference>
<gene>
    <name evidence="5" type="ORF">GQ26_0070740</name>
    <name evidence="4" type="ORF">GQ26_0150050</name>
</gene>
<protein>
    <submittedName>
        <fullName evidence="4">Allophanate hydrolase</fullName>
    </submittedName>
</protein>
<sequence length="1323" mass="147023">MVAAQSIKRIASGVEDNGVVSFEAQPYAFRFNPSTTALLIIDMQRDFLLKDGFGYIQAGDAGVEKVQATIKPTLAVLRMFRECGIHVIHTREGHRPDLRDLPTPKLLRQAHAPESRHSMVIGDVGPMGRLLTRGEYGHDIIDELQPVTGEYVVDKPGKGSFFSTTLHEHLVDRGITHLIVAGVTVECCVTTTVREGNDRGFDACILSDCTDGFVPTFKSASLDMIHFSEGLFGFVSESQPLLAALSSLPADSSKSARDWDGSMSIESLKSAYSGGLSPVTVVKYVLETISADKSNHSAVWLNLSSTKDLLHRAESLEQLGDRNLPLFGVPFAVKDNIDVAGLPTTAACPEFEYVPEKSAFVIRKLEAAGAIVIGKTNLDQFATGLVGTRSPYGACHCALDPTRVSGGSSSGSAVAVALGQVAFALGTDTAGSGRIPASFNNIIGLKPTKGTISTTGVIPACRTLDCVSFFANTISDARTVWLAAKEHDPEDPYSRSSPSLASLNSRSILHEESTYTVSFPPIGILESALSPAYNKQFVKVASLVRSLDNVEEINFDWSSYLSASDLLYKSAFVAERTAALQEVLNSKAKKITLHPVTQQVLDLAGSKSATDAFRDIYEAQRLLKAIEAGFDKCDILVVPTAPNHPTIAEVEQDPIGPNLKLGYFASAVNVLDLAAVAIPAGHIEGLPFGISIIAPAFKEAVYKTSDHSNAVMSKHFAATLHTSRRLSTRARWRPFYICSRYLSTTSEPALFRQLEDGTEQPITEDDLFRYQRHRWLRNDAKEQDVRYRPFNLPALIERALNAKRERVDGLKCVKILKLLEGDHNKVLLLTMSNGDELIARLPNPNAGGNYFTVASEIATRRFVQSICDVPSPTVWDWDFRYRNTVGAEWIIEAKAAGEPLRKHWFSLSRRAQLGIIDQVAEIEGKLASLKFSSHGSIYMARWLARKRLFCTKMTSPNTMLNKYDALAVQPEQLYRQYAIGPSTDRRLYRGPGDLSKQFRGPFTDLLHYAKALSRNERRYLLNNPWAKENHITSTKHQQDPSEYLELIFKYDALQRRMIQPEFNNDPCTLSHPNLSLDNIFIDATTTKIVCLTGWQSAVVAPPLLKRPYPTFLDSEFQTQSEDRSQPLPKERYRELVRESDPLRYKRIFSNPREYEVLIGPMSSIFGAWDNHGIFSLRESLVSAHKSERINIIKSLQESEQLNPQELRNHAKEKYARQELGLLFNMTQNVQETGQIPIDGRVPTEAFERAQELSERYRQQYINLAAGNKGRMALHGKTWPFDSAAEGDVEKGASVSDTYSGVFFPVRKHPSTSKRDFVRRVYVD</sequence>
<comment type="similarity">
    <text evidence="1">Belongs to the isochorismatase family.</text>
</comment>
<dbReference type="InterPro" id="IPR023631">
    <property type="entry name" value="Amidase_dom"/>
</dbReference>
<accession>A0A093V4Z3</accession>
<dbReference type="InterPro" id="IPR011009">
    <property type="entry name" value="Kinase-like_dom_sf"/>
</dbReference>
<dbReference type="InterPro" id="IPR036928">
    <property type="entry name" value="AS_sf"/>
</dbReference>
<dbReference type="EMBL" id="JPOX01000015">
    <property type="protein sequence ID" value="KFX47250.1"/>
    <property type="molecule type" value="Genomic_DNA"/>
</dbReference>
<dbReference type="SUPFAM" id="SSF52499">
    <property type="entry name" value="Isochorismatase-like hydrolases"/>
    <property type="match status" value="1"/>
</dbReference>
<proteinExistence type="inferred from homology"/>
<dbReference type="InterPro" id="IPR000868">
    <property type="entry name" value="Isochorismatase-like_dom"/>
</dbReference>
<dbReference type="CDD" id="cd00431">
    <property type="entry name" value="cysteine_hydrolases"/>
    <property type="match status" value="1"/>
</dbReference>
<name>A0A093V4Z3_TALMA</name>
<dbReference type="Gene3D" id="3.90.1300.10">
    <property type="entry name" value="Amidase signature (AS) domain"/>
    <property type="match status" value="1"/>
</dbReference>
<dbReference type="EMBL" id="JPOX01000007">
    <property type="protein sequence ID" value="KFX50315.1"/>
    <property type="molecule type" value="Genomic_DNA"/>
</dbReference>
<dbReference type="SUPFAM" id="SSF75304">
    <property type="entry name" value="Amidase signature (AS) enzymes"/>
    <property type="match status" value="1"/>
</dbReference>
<dbReference type="PANTHER" id="PTHR11895:SF169">
    <property type="entry name" value="GLUTAMYL-TRNA(GLN) AMIDOTRANSFERASE"/>
    <property type="match status" value="1"/>
</dbReference>
<dbReference type="Gene3D" id="3.40.50.850">
    <property type="entry name" value="Isochorismatase-like"/>
    <property type="match status" value="1"/>
</dbReference>
<dbReference type="NCBIfam" id="NF006043">
    <property type="entry name" value="PRK08186.1"/>
    <property type="match status" value="1"/>
</dbReference>
<dbReference type="InterPro" id="IPR036380">
    <property type="entry name" value="Isochorismatase-like_sf"/>
</dbReference>
<feature type="domain" description="Amidase" evidence="3">
    <location>
        <begin position="296"/>
        <end position="700"/>
    </location>
</feature>